<protein>
    <submittedName>
        <fullName evidence="2">Uncharacterized protein</fullName>
    </submittedName>
</protein>
<accession>A0A3Q8S6L1</accession>
<evidence type="ECO:0000313" key="3">
    <source>
        <dbReference type="Proteomes" id="UP000278804"/>
    </source>
</evidence>
<dbReference type="KEGG" id="eri:EEI45_00860"/>
<dbReference type="RefSeq" id="WP_125163766.1">
    <property type="nucleotide sequence ID" value="NZ_CP034234.1"/>
</dbReference>
<feature type="transmembrane region" description="Helical" evidence="1">
    <location>
        <begin position="235"/>
        <end position="257"/>
    </location>
</feature>
<dbReference type="EMBL" id="CP034234">
    <property type="protein sequence ID" value="AZK43544.1"/>
    <property type="molecule type" value="Genomic_DNA"/>
</dbReference>
<name>A0A3Q8S6L1_9FIRM</name>
<evidence type="ECO:0000313" key="2">
    <source>
        <dbReference type="EMBL" id="AZK43544.1"/>
    </source>
</evidence>
<dbReference type="Proteomes" id="UP000278804">
    <property type="component" value="Chromosome"/>
</dbReference>
<keyword evidence="1" id="KW-0472">Membrane</keyword>
<keyword evidence="3" id="KW-1185">Reference proteome</keyword>
<feature type="transmembrane region" description="Helical" evidence="1">
    <location>
        <begin position="45"/>
        <end position="74"/>
    </location>
</feature>
<gene>
    <name evidence="2" type="ORF">EEI45_00860</name>
</gene>
<organism evidence="2 3">
    <name type="scientific">Erysipelothrix piscisicarius</name>
    <dbReference type="NCBI Taxonomy" id="2485784"/>
    <lineage>
        <taxon>Bacteria</taxon>
        <taxon>Bacillati</taxon>
        <taxon>Bacillota</taxon>
        <taxon>Erysipelotrichia</taxon>
        <taxon>Erysipelotrichales</taxon>
        <taxon>Erysipelotrichaceae</taxon>
        <taxon>Erysipelothrix</taxon>
    </lineage>
</organism>
<feature type="transmembrane region" description="Helical" evidence="1">
    <location>
        <begin position="151"/>
        <end position="176"/>
    </location>
</feature>
<feature type="transmembrane region" description="Helical" evidence="1">
    <location>
        <begin position="20"/>
        <end position="39"/>
    </location>
</feature>
<dbReference type="PROSITE" id="PS51257">
    <property type="entry name" value="PROKAR_LIPOPROTEIN"/>
    <property type="match status" value="1"/>
</dbReference>
<feature type="transmembrane region" description="Helical" evidence="1">
    <location>
        <begin position="100"/>
        <end position="131"/>
    </location>
</feature>
<keyword evidence="1" id="KW-0812">Transmembrane</keyword>
<evidence type="ECO:0000256" key="1">
    <source>
        <dbReference type="SAM" id="Phobius"/>
    </source>
</evidence>
<feature type="transmembrane region" description="Helical" evidence="1">
    <location>
        <begin position="188"/>
        <end position="208"/>
    </location>
</feature>
<dbReference type="AlphaFoldDB" id="A0A3Q8S6L1"/>
<keyword evidence="1" id="KW-1133">Transmembrane helix</keyword>
<proteinExistence type="predicted"/>
<sequence length="264" mass="29131">MVGKLFKNDLVDSYKAYAPVVGMMIAGCVLTILMIQLAINDRFGIFGTFIALALFALVVIVTVMSVRANIYVLYTSIYHKNGYRLFTLPVKTWQILASKLLVAFFWSVIMGLLLILSLFIITFTTTGSLAIYGQAMPELSQYFAQYFESSVAFFAVIDNLLNFALSSLVILFAGAVAHSSYFQNNRGLVAVGIAVLIAIVLGQIGAYVDTSFGSVLLRYDSYAFLQGGSIPVGEFALVVLYQILVCGFLTFGTLWFWNHKLEVM</sequence>
<reference evidence="2 3" key="1">
    <citation type="journal article" date="2020" name="Int. J. Syst. Evol. Microbiol.">
        <title>Description of Erysipelothrix piscisicarius sp. nov., an emergent fish pathogen, and assessment of virulence using a tiger barb (Puntigrus tetrazona) infection model.</title>
        <authorList>
            <person name="Pomaranski E.K."/>
            <person name="Griffin M.J."/>
            <person name="Camus A.C."/>
            <person name="Armwood A.R."/>
            <person name="Shelley J."/>
            <person name="Waldbieser G.C."/>
            <person name="LaFrentz B.R."/>
            <person name="Garcia J.C."/>
            <person name="Yanong R."/>
            <person name="Soto E."/>
        </authorList>
    </citation>
    <scope>NUCLEOTIDE SEQUENCE [LARGE SCALE GENOMIC DNA]</scope>
    <source>
        <strain evidence="2 3">15TAL0474</strain>
    </source>
</reference>